<proteinExistence type="inferred from homology"/>
<dbReference type="Pfam" id="PF25752">
    <property type="entry name" value="DUF1619_N"/>
    <property type="match status" value="1"/>
</dbReference>
<dbReference type="InterPro" id="IPR040354">
    <property type="entry name" value="TCTN1-3"/>
</dbReference>
<dbReference type="PANTHER" id="PTHR14611:SF6">
    <property type="entry name" value="TECTONIC-2"/>
    <property type="match status" value="1"/>
</dbReference>
<dbReference type="InterPro" id="IPR011677">
    <property type="entry name" value="TCTN1-3_dom"/>
</dbReference>
<sequence length="719" mass="76147">MAIIFTPRPGISHICVYFTLIYCMKAALGNLVFQPVFVVASGPRVTAFLQGNTSGISVIVRSVSPLNTTGRLPPPSCAEEDPGQWILTQETVDKSVVKVTLSLNRSLQLCGNETDCCPEPLCVQEILQVSACLGDEHRAALLVQAQIYALILPTGPLSAYQPLGPCPCDLKAGACDVRCCCDQDCSPDVLKLFGTQCLPGVFGGNVTPAPDYQCSAQSASNAPDWFPFLCVTSPPENNPYLGLFHQGQTVTPKRSASFLAPVLTAPLPPSDYRQGDPLFTARGRYFTIPQRSLAGQCLSRAPVAFLWNFETHCVTRLQSCPTGPPLFVAASELGVPLRDGLGGIVTVSVTEVRAGDLGSFVSVPVPVKSGIPPEPLSAGPPQLCENVTVALNYTFYWSGNGLTNVTLTQTLADVSLDPSVSLTVRFSARFVNGDGTAQSNSGNPGYQTGLPVFGGSVDAAANDSAPVRRVPLGLWETVGEGLCSSASSRPVLFGENATAGCLVPVGLLDLAQCAQLRETVRSTLAALVNVTYVARNGNPDSANLADWVNITFVPVNASNLPAGPPPGTCTGVPAHLNIHIGSTAAGQPGAQLQREIRAVEVSFAVTTWTIECGGGDPAPCLNSAVTQSFPISSSVTFIDIPAQTAPPKTRFQINFTEYDCDRNDVCWPQLAYPLTRYYTGEPYSQSLAKGLILVFFFIAASVLGSPWKQIRQAWSNASL</sequence>
<dbReference type="PANTHER" id="PTHR14611">
    <property type="entry name" value="TECTONIC FAMILY MEMBER"/>
    <property type="match status" value="1"/>
</dbReference>
<feature type="domain" description="Tectonic-1-3" evidence="6">
    <location>
        <begin position="269"/>
        <end position="432"/>
    </location>
</feature>
<comment type="caution">
    <text evidence="8">The sequence shown here is derived from an EMBL/GenBank/DDBJ whole genome shotgun (WGS) entry which is preliminary data.</text>
</comment>
<accession>A0A9D3M7M4</accession>
<evidence type="ECO:0000259" key="7">
    <source>
        <dbReference type="Pfam" id="PF25752"/>
    </source>
</evidence>
<evidence type="ECO:0000313" key="9">
    <source>
        <dbReference type="Proteomes" id="UP001044222"/>
    </source>
</evidence>
<protein>
    <recommendedName>
        <fullName evidence="10">Tectonic domain-containing protein</fullName>
    </recommendedName>
</protein>
<dbReference type="GO" id="GO:0007224">
    <property type="term" value="P:smoothened signaling pathway"/>
    <property type="evidence" value="ECO:0007669"/>
    <property type="project" value="TreeGrafter"/>
</dbReference>
<name>A0A9D3M7M4_ANGAN</name>
<evidence type="ECO:0000256" key="3">
    <source>
        <dbReference type="ARBA" id="ARBA00022729"/>
    </source>
</evidence>
<feature type="domain" description="Tectonic-1-3 N-terminal" evidence="7">
    <location>
        <begin position="159"/>
        <end position="250"/>
    </location>
</feature>
<evidence type="ECO:0000256" key="1">
    <source>
        <dbReference type="ARBA" id="ARBA00007633"/>
    </source>
</evidence>
<dbReference type="GO" id="GO:0036038">
    <property type="term" value="C:MKS complex"/>
    <property type="evidence" value="ECO:0007669"/>
    <property type="project" value="TreeGrafter"/>
</dbReference>
<dbReference type="GO" id="GO:0060271">
    <property type="term" value="P:cilium assembly"/>
    <property type="evidence" value="ECO:0007669"/>
    <property type="project" value="TreeGrafter"/>
</dbReference>
<keyword evidence="5" id="KW-0325">Glycoprotein</keyword>
<gene>
    <name evidence="8" type="ORF">ANANG_G00187740</name>
</gene>
<feature type="domain" description="Tectonic-1-3" evidence="6">
    <location>
        <begin position="442"/>
        <end position="605"/>
    </location>
</feature>
<evidence type="ECO:0000256" key="2">
    <source>
        <dbReference type="ARBA" id="ARBA00011495"/>
    </source>
</evidence>
<keyword evidence="9" id="KW-1185">Reference proteome</keyword>
<evidence type="ECO:0000313" key="8">
    <source>
        <dbReference type="EMBL" id="KAG5840338.1"/>
    </source>
</evidence>
<keyword evidence="3" id="KW-0732">Signal</keyword>
<evidence type="ECO:0000256" key="4">
    <source>
        <dbReference type="ARBA" id="ARBA00022794"/>
    </source>
</evidence>
<dbReference type="AlphaFoldDB" id="A0A9D3M7M4"/>
<keyword evidence="4" id="KW-0970">Cilium biogenesis/degradation</keyword>
<evidence type="ECO:0000259" key="6">
    <source>
        <dbReference type="Pfam" id="PF07773"/>
    </source>
</evidence>
<dbReference type="InterPro" id="IPR057724">
    <property type="entry name" value="TCTN1-3_N"/>
</dbReference>
<evidence type="ECO:0008006" key="10">
    <source>
        <dbReference type="Google" id="ProtNLM"/>
    </source>
</evidence>
<dbReference type="GO" id="GO:1904491">
    <property type="term" value="P:protein localization to ciliary transition zone"/>
    <property type="evidence" value="ECO:0007669"/>
    <property type="project" value="TreeGrafter"/>
</dbReference>
<evidence type="ECO:0000256" key="5">
    <source>
        <dbReference type="ARBA" id="ARBA00023180"/>
    </source>
</evidence>
<dbReference type="EMBL" id="JAFIRN010000010">
    <property type="protein sequence ID" value="KAG5840338.1"/>
    <property type="molecule type" value="Genomic_DNA"/>
</dbReference>
<reference evidence="8" key="1">
    <citation type="submission" date="2021-01" db="EMBL/GenBank/DDBJ databases">
        <title>A chromosome-scale assembly of European eel, Anguilla anguilla.</title>
        <authorList>
            <person name="Henkel C."/>
            <person name="Jong-Raadsen S.A."/>
            <person name="Dufour S."/>
            <person name="Weltzien F.-A."/>
            <person name="Palstra A.P."/>
            <person name="Pelster B."/>
            <person name="Spaink H.P."/>
            <person name="Van Den Thillart G.E."/>
            <person name="Jansen H."/>
            <person name="Zahm M."/>
            <person name="Klopp C."/>
            <person name="Cedric C."/>
            <person name="Louis A."/>
            <person name="Berthelot C."/>
            <person name="Parey E."/>
            <person name="Roest Crollius H."/>
            <person name="Montfort J."/>
            <person name="Robinson-Rechavi M."/>
            <person name="Bucao C."/>
            <person name="Bouchez O."/>
            <person name="Gislard M."/>
            <person name="Lluch J."/>
            <person name="Milhes M."/>
            <person name="Lampietro C."/>
            <person name="Lopez Roques C."/>
            <person name="Donnadieu C."/>
            <person name="Braasch I."/>
            <person name="Desvignes T."/>
            <person name="Postlethwait J."/>
            <person name="Bobe J."/>
            <person name="Guiguen Y."/>
            <person name="Dirks R."/>
        </authorList>
    </citation>
    <scope>NUCLEOTIDE SEQUENCE</scope>
    <source>
        <strain evidence="8">Tag_6206</strain>
        <tissue evidence="8">Liver</tissue>
    </source>
</reference>
<dbReference type="Pfam" id="PF07773">
    <property type="entry name" value="TCTN_DUF1619"/>
    <property type="match status" value="2"/>
</dbReference>
<organism evidence="8 9">
    <name type="scientific">Anguilla anguilla</name>
    <name type="common">European freshwater eel</name>
    <name type="synonym">Muraena anguilla</name>
    <dbReference type="NCBI Taxonomy" id="7936"/>
    <lineage>
        <taxon>Eukaryota</taxon>
        <taxon>Metazoa</taxon>
        <taxon>Chordata</taxon>
        <taxon>Craniata</taxon>
        <taxon>Vertebrata</taxon>
        <taxon>Euteleostomi</taxon>
        <taxon>Actinopterygii</taxon>
        <taxon>Neopterygii</taxon>
        <taxon>Teleostei</taxon>
        <taxon>Anguilliformes</taxon>
        <taxon>Anguillidae</taxon>
        <taxon>Anguilla</taxon>
    </lineage>
</organism>
<dbReference type="Proteomes" id="UP001044222">
    <property type="component" value="Chromosome 10"/>
</dbReference>
<comment type="subunit">
    <text evidence="2">Part of the tectonic-like complex (also named B9 complex).</text>
</comment>
<comment type="similarity">
    <text evidence="1">Belongs to the tectonic family.</text>
</comment>